<dbReference type="Proteomes" id="UP000306319">
    <property type="component" value="Unassembled WGS sequence"/>
</dbReference>
<reference evidence="1" key="1">
    <citation type="submission" date="2019-04" db="EMBL/GenBank/DDBJ databases">
        <title>Microbes associate with the intestines of laboratory mice.</title>
        <authorList>
            <person name="Navarre W."/>
            <person name="Wong E."/>
            <person name="Huang K."/>
            <person name="Tropini C."/>
            <person name="Ng K."/>
            <person name="Yu B."/>
        </authorList>
    </citation>
    <scope>NUCLEOTIDE SEQUENCE</scope>
    <source>
        <strain evidence="1">NM04_E33</strain>
    </source>
</reference>
<proteinExistence type="predicted"/>
<protein>
    <submittedName>
        <fullName evidence="1">Uncharacterized protein</fullName>
    </submittedName>
</protein>
<evidence type="ECO:0000313" key="2">
    <source>
        <dbReference type="Proteomes" id="UP000306319"/>
    </source>
</evidence>
<keyword evidence="2" id="KW-1185">Reference proteome</keyword>
<organism evidence="1 2">
    <name type="scientific">Lepagella muris</name>
    <dbReference type="NCBI Taxonomy" id="3032870"/>
    <lineage>
        <taxon>Bacteria</taxon>
        <taxon>Pseudomonadati</taxon>
        <taxon>Bacteroidota</taxon>
        <taxon>Bacteroidia</taxon>
        <taxon>Bacteroidales</taxon>
        <taxon>Muribaculaceae</taxon>
        <taxon>Lepagella</taxon>
    </lineage>
</organism>
<accession>A0AC61RE52</accession>
<dbReference type="EMBL" id="SRYB01000015">
    <property type="protein sequence ID" value="TGY78231.1"/>
    <property type="molecule type" value="Genomic_DNA"/>
</dbReference>
<sequence length="489" mass="53777">MNLIKKVMTSILLAGSCLGMSANDPNFHIYICLGQSNMEGNASIEPIDRKDVPERFRMMAAVDFTDSGRKQGEWYTATPPLVRQNTGLTPMDYFGRTMVDNLPEEVRVGVVCVAIGGCKIEHLDKDFDASTLANEADWFKSFMLNYDNAPYQRLLQCARKAQEAGVIKGVLLHQGESNTGDQQWCVKVKKIYDDLLSDLGMESGSVPLLAGEVVTTEQGGVCGGMNTIINRLPKTLPTAHVVSAGNLPQKGDGLHFTAHGYRVLGCRYAVEMLATMGIMNPDVAYSEEIPYVPKPEPSEGDFVFALDSFNPNIWEKGTFNIETGEFKCGQYGFGGWEYTLPIDLSGYKYIVAELGEQDRDGVEFKVFDTASYWEIPYAYKFNGGTLLVGELAGMMKNLSSGIVPLNTSEIYRVGFWGYGNNPIHVKQVYATNENPYDSGIDAIASDVLMDEAVYDLSGRKVAESIESDTILSPGIYISGGKKMLVKPEI</sequence>
<comment type="caution">
    <text evidence="1">The sequence shown here is derived from an EMBL/GenBank/DDBJ whole genome shotgun (WGS) entry which is preliminary data.</text>
</comment>
<name>A0AC61RE52_9BACT</name>
<evidence type="ECO:0000313" key="1">
    <source>
        <dbReference type="EMBL" id="TGY78231.1"/>
    </source>
</evidence>
<gene>
    <name evidence="1" type="ORF">E5331_11050</name>
</gene>